<feature type="domain" description="EngC GTPase" evidence="11">
    <location>
        <begin position="74"/>
        <end position="221"/>
    </location>
</feature>
<evidence type="ECO:0000256" key="6">
    <source>
        <dbReference type="ARBA" id="ARBA00022801"/>
    </source>
</evidence>
<evidence type="ECO:0000256" key="1">
    <source>
        <dbReference type="ARBA" id="ARBA00022490"/>
    </source>
</evidence>
<dbReference type="CDD" id="cd01854">
    <property type="entry name" value="YjeQ_EngC"/>
    <property type="match status" value="1"/>
</dbReference>
<dbReference type="Gene3D" id="1.10.40.50">
    <property type="entry name" value="Probable gtpase engc, domain 3"/>
    <property type="match status" value="1"/>
</dbReference>
<dbReference type="AlphaFoldDB" id="D6GS83"/>
<dbReference type="GO" id="GO:0005525">
    <property type="term" value="F:GTP binding"/>
    <property type="evidence" value="ECO:0007669"/>
    <property type="project" value="UniProtKB-UniRule"/>
</dbReference>
<dbReference type="Gene3D" id="2.40.50.140">
    <property type="entry name" value="Nucleic acid-binding proteins"/>
    <property type="match status" value="1"/>
</dbReference>
<dbReference type="NCBIfam" id="TIGR00157">
    <property type="entry name" value="ribosome small subunit-dependent GTPase A"/>
    <property type="match status" value="1"/>
</dbReference>
<dbReference type="InterPro" id="IPR010914">
    <property type="entry name" value="RsgA_GTPase_dom"/>
</dbReference>
<comment type="subcellular location">
    <subcellularLocation>
        <location evidence="10">Cytoplasm</location>
    </subcellularLocation>
</comment>
<dbReference type="STRING" id="546269.HMPREF0389_00440"/>
<dbReference type="Pfam" id="PF03193">
    <property type="entry name" value="RsgA_GTPase"/>
    <property type="match status" value="1"/>
</dbReference>
<protein>
    <recommendedName>
        <fullName evidence="10">Small ribosomal subunit biogenesis GTPase RsgA</fullName>
        <ecNumber evidence="10">3.6.1.-</ecNumber>
    </recommendedName>
</protein>
<reference evidence="14" key="1">
    <citation type="submission" date="2010-12" db="EMBL/GenBank/DDBJ databases">
        <title>The genome sequence of Filifactor alocis strain ATCC 35896.</title>
        <authorList>
            <consortium name="The Broad Institute Genome Sequencing Platform"/>
            <person name="Ward D."/>
            <person name="Earl A."/>
            <person name="Feldgarden M."/>
            <person name="Young S.K."/>
            <person name="Gargeya S."/>
            <person name="Zeng Q."/>
            <person name="Alvarado L."/>
            <person name="Berlin A."/>
            <person name="Bochicchio J."/>
            <person name="Chapman S.B."/>
            <person name="Chen Z."/>
            <person name="Freedman E."/>
            <person name="Gellesch M."/>
            <person name="Goldberg J."/>
            <person name="Griggs A."/>
            <person name="Gujja S."/>
            <person name="Heilman E."/>
            <person name="Heiman D."/>
            <person name="Howarth C."/>
            <person name="Mehta T."/>
            <person name="Neiman D."/>
            <person name="Pearson M."/>
            <person name="Roberts A."/>
            <person name="Saif S."/>
            <person name="Shea T."/>
            <person name="Shenoy N."/>
            <person name="Sisk P."/>
            <person name="Stolte C."/>
            <person name="Sykes S."/>
            <person name="White J."/>
            <person name="Yandava C."/>
            <person name="Izard J."/>
            <person name="Blanton J.M."/>
            <person name="Baranova O.V."/>
            <person name="Tanner A.C."/>
            <person name="Dewhirst F.E."/>
            <person name="Haas B."/>
            <person name="Nusbaum C."/>
            <person name="Birren B."/>
        </authorList>
    </citation>
    <scope>NUCLEOTIDE SEQUENCE [LARGE SCALE GENOMIC DNA]</scope>
    <source>
        <strain evidence="14">ATCC 35896 / D40 B5</strain>
    </source>
</reference>
<dbReference type="PROSITE" id="PS51721">
    <property type="entry name" value="G_CP"/>
    <property type="match status" value="1"/>
</dbReference>
<evidence type="ECO:0000256" key="8">
    <source>
        <dbReference type="ARBA" id="ARBA00022884"/>
    </source>
</evidence>
<dbReference type="GO" id="GO:0019843">
    <property type="term" value="F:rRNA binding"/>
    <property type="evidence" value="ECO:0007669"/>
    <property type="project" value="UniProtKB-KW"/>
</dbReference>
<dbReference type="PANTHER" id="PTHR32120:SF11">
    <property type="entry name" value="SMALL RIBOSOMAL SUBUNIT BIOGENESIS GTPASE RSGA 1, MITOCHONDRIAL-RELATED"/>
    <property type="match status" value="1"/>
</dbReference>
<dbReference type="RefSeq" id="WP_014261869.1">
    <property type="nucleotide sequence ID" value="NC_016630.1"/>
</dbReference>
<evidence type="ECO:0000256" key="7">
    <source>
        <dbReference type="ARBA" id="ARBA00022833"/>
    </source>
</evidence>
<keyword evidence="5 10" id="KW-0547">Nucleotide-binding</keyword>
<name>D6GS83_FILAD</name>
<evidence type="ECO:0000256" key="5">
    <source>
        <dbReference type="ARBA" id="ARBA00022741"/>
    </source>
</evidence>
<keyword evidence="8 10" id="KW-0694">RNA-binding</keyword>
<evidence type="ECO:0000256" key="2">
    <source>
        <dbReference type="ARBA" id="ARBA00022517"/>
    </source>
</evidence>
<keyword evidence="14" id="KW-1185">Reference proteome</keyword>
<keyword evidence="4 10" id="KW-0699">rRNA-binding</keyword>
<comment type="similarity">
    <text evidence="10">Belongs to the TRAFAC class YlqF/YawG GTPase family. RsgA subfamily.</text>
</comment>
<comment type="cofactor">
    <cofactor evidence="10">
        <name>Zn(2+)</name>
        <dbReference type="ChEBI" id="CHEBI:29105"/>
    </cofactor>
    <text evidence="10">Binds 1 zinc ion per subunit.</text>
</comment>
<evidence type="ECO:0000259" key="11">
    <source>
        <dbReference type="PROSITE" id="PS50936"/>
    </source>
</evidence>
<evidence type="ECO:0000259" key="12">
    <source>
        <dbReference type="PROSITE" id="PS51721"/>
    </source>
</evidence>
<keyword evidence="9 10" id="KW-0342">GTP-binding</keyword>
<feature type="binding site" evidence="10">
    <location>
        <begin position="165"/>
        <end position="173"/>
    </location>
    <ligand>
        <name>GTP</name>
        <dbReference type="ChEBI" id="CHEBI:37565"/>
    </ligand>
</feature>
<keyword evidence="1 10" id="KW-0963">Cytoplasm</keyword>
<accession>D6GS83</accession>
<dbReference type="eggNOG" id="COG1162">
    <property type="taxonomic scope" value="Bacteria"/>
</dbReference>
<keyword evidence="7 10" id="KW-0862">Zinc</keyword>
<keyword evidence="6 10" id="KW-0378">Hydrolase</keyword>
<dbReference type="EC" id="3.6.1.-" evidence="10"/>
<dbReference type="InterPro" id="IPR030378">
    <property type="entry name" value="G_CP_dom"/>
</dbReference>
<feature type="binding site" evidence="10">
    <location>
        <begin position="114"/>
        <end position="117"/>
    </location>
    <ligand>
        <name>GTP</name>
        <dbReference type="ChEBI" id="CHEBI:37565"/>
    </ligand>
</feature>
<evidence type="ECO:0000256" key="3">
    <source>
        <dbReference type="ARBA" id="ARBA00022723"/>
    </source>
</evidence>
<dbReference type="Gene3D" id="3.40.50.300">
    <property type="entry name" value="P-loop containing nucleotide triphosphate hydrolases"/>
    <property type="match status" value="1"/>
</dbReference>
<dbReference type="SUPFAM" id="SSF52540">
    <property type="entry name" value="P-loop containing nucleoside triphosphate hydrolases"/>
    <property type="match status" value="1"/>
</dbReference>
<feature type="binding site" evidence="10">
    <location>
        <position position="247"/>
    </location>
    <ligand>
        <name>Zn(2+)</name>
        <dbReference type="ChEBI" id="CHEBI:29105"/>
    </ligand>
</feature>
<organism evidence="13 14">
    <name type="scientific">Filifactor alocis (strain ATCC 35896 / CCUG 47790 / D40 B5)</name>
    <name type="common">Fusobacterium alocis</name>
    <dbReference type="NCBI Taxonomy" id="546269"/>
    <lineage>
        <taxon>Bacteria</taxon>
        <taxon>Bacillati</taxon>
        <taxon>Bacillota</taxon>
        <taxon>Clostridia</taxon>
        <taxon>Peptostreptococcales</taxon>
        <taxon>Filifactoraceae</taxon>
        <taxon>Filifactor</taxon>
    </lineage>
</organism>
<gene>
    <name evidence="10 13" type="primary">rsgA</name>
    <name evidence="13" type="ordered locus">HMPREF0389_00440</name>
</gene>
<dbReference type="GO" id="GO:0005737">
    <property type="term" value="C:cytoplasm"/>
    <property type="evidence" value="ECO:0007669"/>
    <property type="project" value="UniProtKB-SubCell"/>
</dbReference>
<evidence type="ECO:0000256" key="9">
    <source>
        <dbReference type="ARBA" id="ARBA00023134"/>
    </source>
</evidence>
<proteinExistence type="inferred from homology"/>
<dbReference type="PROSITE" id="PS50936">
    <property type="entry name" value="ENGC_GTPASE"/>
    <property type="match status" value="1"/>
</dbReference>
<dbReference type="InterPro" id="IPR004881">
    <property type="entry name" value="Ribosome_biogen_GTPase_RsgA"/>
</dbReference>
<keyword evidence="3 10" id="KW-0479">Metal-binding</keyword>
<dbReference type="Pfam" id="PF16745">
    <property type="entry name" value="RsgA_N"/>
    <property type="match status" value="1"/>
</dbReference>
<dbReference type="KEGG" id="faa:HMPREF0389_00440"/>
<dbReference type="InterPro" id="IPR012340">
    <property type="entry name" value="NA-bd_OB-fold"/>
</dbReference>
<keyword evidence="2 10" id="KW-0690">Ribosome biogenesis</keyword>
<sequence>MLEGIITKAISSFYSVDTEEGVFICKARGLFKNKKQSLLVGDKVNIVITDNVSKDGIIEKIIPRTNILIRPSIANVSHALLFFSIKNPDPNLSLIDRFIVLAQEQQLKITLCFSKVDLDDGIRLQKLLEIYKKVGYPVISISTYDNKNLEELKNTLKSHITVIAGPSGAGKSSFINTLSQNFNIKTNSVSSKIGRGRHTTRHVELMRIGTDSWIADTPGFSSLSLSHIPYTELKEYFLEFHDYDLNCKFSNTCLHYKEPDCCVINAVKNKEISLERYQSYLQLLEEIKETERRKSW</sequence>
<evidence type="ECO:0000313" key="13">
    <source>
        <dbReference type="EMBL" id="EFE28524.1"/>
    </source>
</evidence>
<dbReference type="PANTHER" id="PTHR32120">
    <property type="entry name" value="SMALL RIBOSOMAL SUBUNIT BIOGENESIS GTPASE RSGA"/>
    <property type="match status" value="1"/>
</dbReference>
<dbReference type="GO" id="GO:0042274">
    <property type="term" value="P:ribosomal small subunit biogenesis"/>
    <property type="evidence" value="ECO:0007669"/>
    <property type="project" value="UniProtKB-UniRule"/>
</dbReference>
<dbReference type="HAMAP" id="MF_01820">
    <property type="entry name" value="GTPase_RsgA"/>
    <property type="match status" value="1"/>
</dbReference>
<feature type="binding site" evidence="10">
    <location>
        <position position="253"/>
    </location>
    <ligand>
        <name>Zn(2+)</name>
        <dbReference type="ChEBI" id="CHEBI:29105"/>
    </ligand>
</feature>
<evidence type="ECO:0000256" key="10">
    <source>
        <dbReference type="HAMAP-Rule" id="MF_01820"/>
    </source>
</evidence>
<dbReference type="GO" id="GO:0046872">
    <property type="term" value="F:metal ion binding"/>
    <property type="evidence" value="ECO:0007669"/>
    <property type="project" value="UniProtKB-KW"/>
</dbReference>
<feature type="domain" description="CP-type G" evidence="12">
    <location>
        <begin position="65"/>
        <end position="223"/>
    </location>
</feature>
<evidence type="ECO:0000313" key="14">
    <source>
        <dbReference type="Proteomes" id="UP000007468"/>
    </source>
</evidence>
<dbReference type="CDD" id="cd04466">
    <property type="entry name" value="S1_YloQ_GTPase"/>
    <property type="match status" value="1"/>
</dbReference>
<dbReference type="OrthoDB" id="9809485at2"/>
<feature type="binding site" evidence="10">
    <location>
        <position position="261"/>
    </location>
    <ligand>
        <name>Zn(2+)</name>
        <dbReference type="ChEBI" id="CHEBI:29105"/>
    </ligand>
</feature>
<dbReference type="GO" id="GO:0003924">
    <property type="term" value="F:GTPase activity"/>
    <property type="evidence" value="ECO:0007669"/>
    <property type="project" value="UniProtKB-UniRule"/>
</dbReference>
<dbReference type="InterPro" id="IPR027417">
    <property type="entry name" value="P-loop_NTPase"/>
</dbReference>
<comment type="subunit">
    <text evidence="10">Monomer. Associates with 30S ribosomal subunit, binds 16S rRNA.</text>
</comment>
<dbReference type="SUPFAM" id="SSF50249">
    <property type="entry name" value="Nucleic acid-binding proteins"/>
    <property type="match status" value="1"/>
</dbReference>
<dbReference type="InterPro" id="IPR031944">
    <property type="entry name" value="RsgA_N"/>
</dbReference>
<dbReference type="Proteomes" id="UP000007468">
    <property type="component" value="Chromosome"/>
</dbReference>
<evidence type="ECO:0000256" key="4">
    <source>
        <dbReference type="ARBA" id="ARBA00022730"/>
    </source>
</evidence>
<dbReference type="EMBL" id="CP002390">
    <property type="protein sequence ID" value="EFE28524.1"/>
    <property type="molecule type" value="Genomic_DNA"/>
</dbReference>
<dbReference type="PATRIC" id="fig|546269.5.peg.212"/>
<comment type="function">
    <text evidence="10">One of several proteins that assist in the late maturation steps of the functional core of the 30S ribosomal subunit. Helps release RbfA from mature subunits. May play a role in the assembly of ribosomal proteins into the subunit. Circularly permuted GTPase that catalyzes slow GTP hydrolysis, GTPase activity is stimulated by the 30S ribosomal subunit.</text>
</comment>
<feature type="binding site" evidence="10">
    <location>
        <position position="255"/>
    </location>
    <ligand>
        <name>Zn(2+)</name>
        <dbReference type="ChEBI" id="CHEBI:29105"/>
    </ligand>
</feature>